<dbReference type="InterPro" id="IPR011060">
    <property type="entry name" value="RibuloseP-bd_barrel"/>
</dbReference>
<evidence type="ECO:0000256" key="5">
    <source>
        <dbReference type="ARBA" id="ARBA00001954"/>
    </source>
</evidence>
<evidence type="ECO:0000256" key="7">
    <source>
        <dbReference type="ARBA" id="ARBA00013188"/>
    </source>
</evidence>
<protein>
    <recommendedName>
        <fullName evidence="7 10">Ribulose-phosphate 3-epimerase</fullName>
        <ecNumber evidence="7 10">5.1.3.1</ecNumber>
    </recommendedName>
</protein>
<comment type="cofactor">
    <cofactor evidence="2">
        <name>Mn(2+)</name>
        <dbReference type="ChEBI" id="CHEBI:29035"/>
    </cofactor>
</comment>
<evidence type="ECO:0000256" key="1">
    <source>
        <dbReference type="ARBA" id="ARBA00001782"/>
    </source>
</evidence>
<evidence type="ECO:0000256" key="4">
    <source>
        <dbReference type="ARBA" id="ARBA00001947"/>
    </source>
</evidence>
<evidence type="ECO:0000256" key="10">
    <source>
        <dbReference type="PIRNR" id="PIRNR001461"/>
    </source>
</evidence>
<evidence type="ECO:0000256" key="8">
    <source>
        <dbReference type="ARBA" id="ARBA00022723"/>
    </source>
</evidence>
<evidence type="ECO:0000313" key="12">
    <source>
        <dbReference type="Proteomes" id="UP001470230"/>
    </source>
</evidence>
<dbReference type="InterPro" id="IPR013785">
    <property type="entry name" value="Aldolase_TIM"/>
</dbReference>
<proteinExistence type="inferred from homology"/>
<dbReference type="HAMAP" id="MF_02227">
    <property type="entry name" value="RPE"/>
    <property type="match status" value="1"/>
</dbReference>
<keyword evidence="9 10" id="KW-0413">Isomerase</keyword>
<dbReference type="SUPFAM" id="SSF51366">
    <property type="entry name" value="Ribulose-phoshate binding barrel"/>
    <property type="match status" value="1"/>
</dbReference>
<evidence type="ECO:0000256" key="6">
    <source>
        <dbReference type="ARBA" id="ARBA00009541"/>
    </source>
</evidence>
<name>A0ABR2K5E3_9EUKA</name>
<dbReference type="Proteomes" id="UP001470230">
    <property type="component" value="Unassembled WGS sequence"/>
</dbReference>
<reference evidence="11 12" key="1">
    <citation type="submission" date="2024-04" db="EMBL/GenBank/DDBJ databases">
        <title>Tritrichomonas musculus Genome.</title>
        <authorList>
            <person name="Alves-Ferreira E."/>
            <person name="Grigg M."/>
            <person name="Lorenzi H."/>
            <person name="Galac M."/>
        </authorList>
    </citation>
    <scope>NUCLEOTIDE SEQUENCE [LARGE SCALE GENOMIC DNA]</scope>
    <source>
        <strain evidence="11 12">EAF2021</strain>
    </source>
</reference>
<dbReference type="EC" id="5.1.3.1" evidence="7 10"/>
<dbReference type="NCBIfam" id="NF004076">
    <property type="entry name" value="PRK05581.1-4"/>
    <property type="match status" value="1"/>
</dbReference>
<dbReference type="PIRSF" id="PIRSF001461">
    <property type="entry name" value="RPE"/>
    <property type="match status" value="1"/>
</dbReference>
<dbReference type="PROSITE" id="PS01085">
    <property type="entry name" value="RIBUL_P_3_EPIMER_1"/>
    <property type="match status" value="1"/>
</dbReference>
<dbReference type="Pfam" id="PF00834">
    <property type="entry name" value="Ribul_P_3_epim"/>
    <property type="match status" value="1"/>
</dbReference>
<evidence type="ECO:0000256" key="9">
    <source>
        <dbReference type="ARBA" id="ARBA00023235"/>
    </source>
</evidence>
<dbReference type="PANTHER" id="PTHR11749">
    <property type="entry name" value="RIBULOSE-5-PHOSPHATE-3-EPIMERASE"/>
    <property type="match status" value="1"/>
</dbReference>
<evidence type="ECO:0000256" key="3">
    <source>
        <dbReference type="ARBA" id="ARBA00001941"/>
    </source>
</evidence>
<keyword evidence="10" id="KW-0119">Carbohydrate metabolism</keyword>
<dbReference type="EMBL" id="JAPFFF010000007">
    <property type="protein sequence ID" value="KAK8886093.1"/>
    <property type="molecule type" value="Genomic_DNA"/>
</dbReference>
<comment type="cofactor">
    <cofactor evidence="5">
        <name>Fe(2+)</name>
        <dbReference type="ChEBI" id="CHEBI:29033"/>
    </cofactor>
</comment>
<sequence>MKAIVAPSILSSNFATLAAECNRVLELGADWIHIDVMDGHFVPNLTLGAPIIECLRKMCTGFFDTHLMVDNPESYVESFAKAGCDQFTFHIEATNNADALIDKIQNAGMKAGISVKPKTPVESVFPYLSKVDMILVMTVEPGFGGQSFMQDMMEKVKILRQKCPKLNIQVDGGINLKTIDIAAGAGANVFVAGAIFKTDDPKGMIDTFHSTCNKYLNK</sequence>
<dbReference type="InterPro" id="IPR000056">
    <property type="entry name" value="Ribul_P_3_epim-like"/>
</dbReference>
<gene>
    <name evidence="11" type="ORF">M9Y10_041553</name>
</gene>
<evidence type="ECO:0000256" key="2">
    <source>
        <dbReference type="ARBA" id="ARBA00001936"/>
    </source>
</evidence>
<dbReference type="Gene3D" id="3.20.20.70">
    <property type="entry name" value="Aldolase class I"/>
    <property type="match status" value="1"/>
</dbReference>
<comment type="similarity">
    <text evidence="6 10">Belongs to the ribulose-phosphate 3-epimerase family.</text>
</comment>
<dbReference type="NCBIfam" id="TIGR01163">
    <property type="entry name" value="rpe"/>
    <property type="match status" value="1"/>
</dbReference>
<comment type="catalytic activity">
    <reaction evidence="1 10">
        <text>D-ribulose 5-phosphate = D-xylulose 5-phosphate</text>
        <dbReference type="Rhea" id="RHEA:13677"/>
        <dbReference type="ChEBI" id="CHEBI:57737"/>
        <dbReference type="ChEBI" id="CHEBI:58121"/>
        <dbReference type="EC" id="5.1.3.1"/>
    </reaction>
</comment>
<comment type="cofactor">
    <cofactor evidence="4">
        <name>Zn(2+)</name>
        <dbReference type="ChEBI" id="CHEBI:29105"/>
    </cofactor>
</comment>
<comment type="cofactor">
    <cofactor evidence="3">
        <name>Co(2+)</name>
        <dbReference type="ChEBI" id="CHEBI:48828"/>
    </cofactor>
</comment>
<accession>A0ABR2K5E3</accession>
<dbReference type="CDD" id="cd00429">
    <property type="entry name" value="RPE"/>
    <property type="match status" value="1"/>
</dbReference>
<comment type="caution">
    <text evidence="11">The sequence shown here is derived from an EMBL/GenBank/DDBJ whole genome shotgun (WGS) entry which is preliminary data.</text>
</comment>
<evidence type="ECO:0000313" key="11">
    <source>
        <dbReference type="EMBL" id="KAK8886093.1"/>
    </source>
</evidence>
<dbReference type="InterPro" id="IPR026019">
    <property type="entry name" value="Ribul_P_3_epim"/>
</dbReference>
<organism evidence="11 12">
    <name type="scientific">Tritrichomonas musculus</name>
    <dbReference type="NCBI Taxonomy" id="1915356"/>
    <lineage>
        <taxon>Eukaryota</taxon>
        <taxon>Metamonada</taxon>
        <taxon>Parabasalia</taxon>
        <taxon>Tritrichomonadida</taxon>
        <taxon>Tritrichomonadidae</taxon>
        <taxon>Tritrichomonas</taxon>
    </lineage>
</organism>
<keyword evidence="12" id="KW-1185">Reference proteome</keyword>
<keyword evidence="8" id="KW-0479">Metal-binding</keyword>
<dbReference type="PROSITE" id="PS01086">
    <property type="entry name" value="RIBUL_P_3_EPIMER_2"/>
    <property type="match status" value="1"/>
</dbReference>